<evidence type="ECO:0000313" key="2">
    <source>
        <dbReference type="Proteomes" id="UP000030745"/>
    </source>
</evidence>
<accession>A0A067CHU4</accession>
<dbReference type="AlphaFoldDB" id="A0A067CHU4"/>
<dbReference type="VEuPathDB" id="FungiDB:SPRG_05691"/>
<dbReference type="EMBL" id="KK583209">
    <property type="protein sequence ID" value="KDO28730.1"/>
    <property type="molecule type" value="Genomic_DNA"/>
</dbReference>
<keyword evidence="2" id="KW-1185">Reference proteome</keyword>
<dbReference type="OMA" id="CDATECA"/>
<organism evidence="1 2">
    <name type="scientific">Saprolegnia parasitica (strain CBS 223.65)</name>
    <dbReference type="NCBI Taxonomy" id="695850"/>
    <lineage>
        <taxon>Eukaryota</taxon>
        <taxon>Sar</taxon>
        <taxon>Stramenopiles</taxon>
        <taxon>Oomycota</taxon>
        <taxon>Saprolegniomycetes</taxon>
        <taxon>Saprolegniales</taxon>
        <taxon>Saprolegniaceae</taxon>
        <taxon>Saprolegnia</taxon>
    </lineage>
</organism>
<protein>
    <submittedName>
        <fullName evidence="1">Uncharacterized protein</fullName>
    </submittedName>
</protein>
<gene>
    <name evidence="1" type="ORF">SPRG_05691</name>
</gene>
<dbReference type="Proteomes" id="UP000030745">
    <property type="component" value="Unassembled WGS sequence"/>
</dbReference>
<dbReference type="OrthoDB" id="10384386at2759"/>
<dbReference type="KEGG" id="spar:SPRG_05691"/>
<dbReference type="RefSeq" id="XP_012200370.1">
    <property type="nucleotide sequence ID" value="XM_012344980.1"/>
</dbReference>
<evidence type="ECO:0000313" key="1">
    <source>
        <dbReference type="EMBL" id="KDO28730.1"/>
    </source>
</evidence>
<reference evidence="1 2" key="1">
    <citation type="journal article" date="2013" name="PLoS Genet.">
        <title>Distinctive expansion of potential virulence genes in the genome of the oomycete fish pathogen Saprolegnia parasitica.</title>
        <authorList>
            <person name="Jiang R.H."/>
            <person name="de Bruijn I."/>
            <person name="Haas B.J."/>
            <person name="Belmonte R."/>
            <person name="Lobach L."/>
            <person name="Christie J."/>
            <person name="van den Ackerveken G."/>
            <person name="Bottin A."/>
            <person name="Bulone V."/>
            <person name="Diaz-Moreno S.M."/>
            <person name="Dumas B."/>
            <person name="Fan L."/>
            <person name="Gaulin E."/>
            <person name="Govers F."/>
            <person name="Grenville-Briggs L.J."/>
            <person name="Horner N.R."/>
            <person name="Levin J.Z."/>
            <person name="Mammella M."/>
            <person name="Meijer H.J."/>
            <person name="Morris P."/>
            <person name="Nusbaum C."/>
            <person name="Oome S."/>
            <person name="Phillips A.J."/>
            <person name="van Rooyen D."/>
            <person name="Rzeszutek E."/>
            <person name="Saraiva M."/>
            <person name="Secombes C.J."/>
            <person name="Seidl M.F."/>
            <person name="Snel B."/>
            <person name="Stassen J.H."/>
            <person name="Sykes S."/>
            <person name="Tripathy S."/>
            <person name="van den Berg H."/>
            <person name="Vega-Arreguin J.C."/>
            <person name="Wawra S."/>
            <person name="Young S.K."/>
            <person name="Zeng Q."/>
            <person name="Dieguez-Uribeondo J."/>
            <person name="Russ C."/>
            <person name="Tyler B.M."/>
            <person name="van West P."/>
        </authorList>
    </citation>
    <scope>NUCLEOTIDE SEQUENCE [LARGE SCALE GENOMIC DNA]</scope>
    <source>
        <strain evidence="1 2">CBS 223.65</strain>
    </source>
</reference>
<dbReference type="GeneID" id="24128079"/>
<name>A0A067CHU4_SAPPC</name>
<sequence length="172" mass="19045">MSSDASGGTVAACHTGDAATTTALLLPHASDTDAPLLHQVHADEISALTARHAHEERALTQLHAIEDTTYQAVLKEAANVDTHVADTACPAYYVALHLKHKREQSALRKVQLAESVLFCHAQRDQYDAFVRRQERARAALAAKQRHEIECAMHDADDPTFVELLYRDLRRDT</sequence>
<proteinExistence type="predicted"/>